<evidence type="ECO:0000313" key="8">
    <source>
        <dbReference type="Proteomes" id="UP000193411"/>
    </source>
</evidence>
<dbReference type="PRINTS" id="PR00839">
    <property type="entry name" value="V8PROTEASE"/>
</dbReference>
<dbReference type="OrthoDB" id="5535339at2759"/>
<dbReference type="InterPro" id="IPR008256">
    <property type="entry name" value="Peptidase_S1B"/>
</dbReference>
<dbReference type="InterPro" id="IPR009003">
    <property type="entry name" value="Peptidase_S1_PA"/>
</dbReference>
<dbReference type="Proteomes" id="UP000193411">
    <property type="component" value="Unassembled WGS sequence"/>
</dbReference>
<evidence type="ECO:0000256" key="6">
    <source>
        <dbReference type="RuleBase" id="RU004296"/>
    </source>
</evidence>
<gene>
    <name evidence="7" type="ORF">BCR44DRAFT_119363</name>
</gene>
<evidence type="ECO:0000256" key="4">
    <source>
        <dbReference type="ARBA" id="ARBA00022801"/>
    </source>
</evidence>
<proteinExistence type="inferred from homology"/>
<accession>A0A1Y2HPR4</accession>
<evidence type="ECO:0000313" key="7">
    <source>
        <dbReference type="EMBL" id="ORZ36519.1"/>
    </source>
</evidence>
<keyword evidence="2 6" id="KW-0645">Protease</keyword>
<evidence type="ECO:0000256" key="5">
    <source>
        <dbReference type="ARBA" id="ARBA00022825"/>
    </source>
</evidence>
<name>A0A1Y2HPR4_9FUNG</name>
<dbReference type="GO" id="GO:0006508">
    <property type="term" value="P:proteolysis"/>
    <property type="evidence" value="ECO:0007669"/>
    <property type="project" value="UniProtKB-KW"/>
</dbReference>
<evidence type="ECO:0000256" key="3">
    <source>
        <dbReference type="ARBA" id="ARBA00022729"/>
    </source>
</evidence>
<feature type="signal peptide" evidence="6">
    <location>
        <begin position="1"/>
        <end position="21"/>
    </location>
</feature>
<keyword evidence="3 6" id="KW-0732">Signal</keyword>
<dbReference type="GO" id="GO:0008236">
    <property type="term" value="F:serine-type peptidase activity"/>
    <property type="evidence" value="ECO:0007669"/>
    <property type="project" value="UniProtKB-KW"/>
</dbReference>
<evidence type="ECO:0000256" key="1">
    <source>
        <dbReference type="ARBA" id="ARBA00008764"/>
    </source>
</evidence>
<feature type="chain" id="PRO_5011827912" description="Serine protease" evidence="6">
    <location>
        <begin position="22"/>
        <end position="464"/>
    </location>
</feature>
<comment type="caution">
    <text evidence="7">The sequence shown here is derived from an EMBL/GenBank/DDBJ whole genome shotgun (WGS) entry which is preliminary data.</text>
</comment>
<keyword evidence="8" id="KW-1185">Reference proteome</keyword>
<dbReference type="AlphaFoldDB" id="A0A1Y2HPR4"/>
<dbReference type="Gene3D" id="2.40.10.10">
    <property type="entry name" value="Trypsin-like serine proteases"/>
    <property type="match status" value="1"/>
</dbReference>
<protein>
    <recommendedName>
        <fullName evidence="6">Serine protease</fullName>
        <ecNumber evidence="6">3.4.21.-</ecNumber>
    </recommendedName>
</protein>
<organism evidence="7 8">
    <name type="scientific">Catenaria anguillulae PL171</name>
    <dbReference type="NCBI Taxonomy" id="765915"/>
    <lineage>
        <taxon>Eukaryota</taxon>
        <taxon>Fungi</taxon>
        <taxon>Fungi incertae sedis</taxon>
        <taxon>Blastocladiomycota</taxon>
        <taxon>Blastocladiomycetes</taxon>
        <taxon>Blastocladiales</taxon>
        <taxon>Catenariaceae</taxon>
        <taxon>Catenaria</taxon>
    </lineage>
</organism>
<keyword evidence="4 6" id="KW-0378">Hydrolase</keyword>
<evidence type="ECO:0000256" key="2">
    <source>
        <dbReference type="ARBA" id="ARBA00022670"/>
    </source>
</evidence>
<dbReference type="InterPro" id="IPR043504">
    <property type="entry name" value="Peptidase_S1_PA_chymotrypsin"/>
</dbReference>
<sequence>MTKPFIFFLAAMALVWTPVLSAPTQQASNTVSPLIQRTKDTSVAIPVSAGRMFIPLPSFGSGKPAKRPVVWSQTLDIDQLRPGRKNVVWSRIRFSSNKTSLRMPASKPSKAGWGENLAGDVVKITSLLDNSVQFHNAETLKQWSYNSAFFNGAKIKIELLADPSIKSGKPSLVIENFRVNGEEGSQPDDLPIPPRQRSLCNRGDLRQPSSDPRLGRVWPVACTGWTINDTNGCLLTAGHCFDGHDAGEQVLQFNVPASTIFWRKDNQTDLDIPVANVRHPHADSQFAIDVESVQHKLIALGGVNFVDDEDWAYFGTHRNPNTGLTAREYTKGQVFTLAQVDKTTGKLPVGLIKKGDMARVTGFGYVRFAAPERFNLTYTQQTHVGPIHELIDDYHMSHRVDSEPGNSGSPIILESTGVAVGVHTNGGCQTHFRGSSNWGATMAMRGLQQALASPKGVCGPAKKA</sequence>
<dbReference type="SUPFAM" id="SSF50494">
    <property type="entry name" value="Trypsin-like serine proteases"/>
    <property type="match status" value="1"/>
</dbReference>
<comment type="similarity">
    <text evidence="1 6">Belongs to the peptidase S1B family.</text>
</comment>
<keyword evidence="5 6" id="KW-0720">Serine protease</keyword>
<reference evidence="7 8" key="1">
    <citation type="submission" date="2016-07" db="EMBL/GenBank/DDBJ databases">
        <title>Pervasive Adenine N6-methylation of Active Genes in Fungi.</title>
        <authorList>
            <consortium name="DOE Joint Genome Institute"/>
            <person name="Mondo S.J."/>
            <person name="Dannebaum R.O."/>
            <person name="Kuo R.C."/>
            <person name="Labutti K."/>
            <person name="Haridas S."/>
            <person name="Kuo A."/>
            <person name="Salamov A."/>
            <person name="Ahrendt S.R."/>
            <person name="Lipzen A."/>
            <person name="Sullivan W."/>
            <person name="Andreopoulos W.B."/>
            <person name="Clum A."/>
            <person name="Lindquist E."/>
            <person name="Daum C."/>
            <person name="Ramamoorthy G.K."/>
            <person name="Gryganskyi A."/>
            <person name="Culley D."/>
            <person name="Magnuson J.K."/>
            <person name="James T.Y."/>
            <person name="O'Malley M.A."/>
            <person name="Stajich J.E."/>
            <person name="Spatafora J.W."/>
            <person name="Visel A."/>
            <person name="Grigoriev I.V."/>
        </authorList>
    </citation>
    <scope>NUCLEOTIDE SEQUENCE [LARGE SCALE GENOMIC DNA]</scope>
    <source>
        <strain evidence="7 8">PL171</strain>
    </source>
</reference>
<dbReference type="EMBL" id="MCFL01000016">
    <property type="protein sequence ID" value="ORZ36519.1"/>
    <property type="molecule type" value="Genomic_DNA"/>
</dbReference>
<dbReference type="EC" id="3.4.21.-" evidence="6"/>